<organism evidence="8 9">
    <name type="scientific">Candidatus Collierbacteria bacterium GW2011_GWA1_44_12</name>
    <dbReference type="NCBI Taxonomy" id="1618376"/>
    <lineage>
        <taxon>Bacteria</taxon>
        <taxon>Candidatus Collieribacteriota</taxon>
    </lineage>
</organism>
<dbReference type="Gene3D" id="3.30.950.10">
    <property type="entry name" value="Methyltransferase, Cobalt-precorrin-4 Transmethylase, Domain 2"/>
    <property type="match status" value="1"/>
</dbReference>
<dbReference type="Gene3D" id="3.40.1010.10">
    <property type="entry name" value="Cobalt-precorrin-4 Transmethylase, Domain 1"/>
    <property type="match status" value="1"/>
</dbReference>
<dbReference type="PANTHER" id="PTHR46111:SF1">
    <property type="entry name" value="RIBOSOMAL RNA SMALL SUBUNIT METHYLTRANSFERASE I"/>
    <property type="match status" value="1"/>
</dbReference>
<reference evidence="8 9" key="1">
    <citation type="journal article" date="2015" name="Nature">
        <title>rRNA introns, odd ribosomes, and small enigmatic genomes across a large radiation of phyla.</title>
        <authorList>
            <person name="Brown C.T."/>
            <person name="Hug L.A."/>
            <person name="Thomas B.C."/>
            <person name="Sharon I."/>
            <person name="Castelle C.J."/>
            <person name="Singh A."/>
            <person name="Wilkins M.J."/>
            <person name="Williams K.H."/>
            <person name="Banfield J.F."/>
        </authorList>
    </citation>
    <scope>NUCLEOTIDE SEQUENCE [LARGE SCALE GENOMIC DNA]</scope>
</reference>
<feature type="domain" description="Tetrapyrrole methylase" evidence="7">
    <location>
        <begin position="2"/>
        <end position="212"/>
    </location>
</feature>
<comment type="similarity">
    <text evidence="6">Belongs to the methyltransferase superfamily. RsmI family.</text>
</comment>
<dbReference type="PROSITE" id="PS01296">
    <property type="entry name" value="RSMI"/>
    <property type="match status" value="1"/>
</dbReference>
<keyword evidence="3 6" id="KW-0489">Methyltransferase</keyword>
<dbReference type="EMBL" id="LCHN01000030">
    <property type="protein sequence ID" value="KKT34721.1"/>
    <property type="molecule type" value="Genomic_DNA"/>
</dbReference>
<dbReference type="InterPro" id="IPR000878">
    <property type="entry name" value="4pyrrol_Mease"/>
</dbReference>
<dbReference type="Pfam" id="PF00590">
    <property type="entry name" value="TP_methylase"/>
    <property type="match status" value="1"/>
</dbReference>
<dbReference type="GO" id="GO:0005737">
    <property type="term" value="C:cytoplasm"/>
    <property type="evidence" value="ECO:0007669"/>
    <property type="project" value="UniProtKB-SubCell"/>
</dbReference>
<dbReference type="PANTHER" id="PTHR46111">
    <property type="entry name" value="RIBOSOMAL RNA SMALL SUBUNIT METHYLTRANSFERASE I"/>
    <property type="match status" value="1"/>
</dbReference>
<keyword evidence="5 6" id="KW-0949">S-adenosyl-L-methionine</keyword>
<dbReference type="CDD" id="cd11648">
    <property type="entry name" value="RsmI"/>
    <property type="match status" value="1"/>
</dbReference>
<comment type="subcellular location">
    <subcellularLocation>
        <location evidence="6">Cytoplasm</location>
    </subcellularLocation>
</comment>
<protein>
    <recommendedName>
        <fullName evidence="6">Ribosomal RNA small subunit methyltransferase I</fullName>
        <ecNumber evidence="6">2.1.1.198</ecNumber>
    </recommendedName>
    <alternativeName>
        <fullName evidence="6">16S rRNA 2'-O-ribose C1402 methyltransferase</fullName>
    </alternativeName>
    <alternativeName>
        <fullName evidence="6">rRNA (cytidine-2'-O-)-methyltransferase RsmI</fullName>
    </alternativeName>
</protein>
<dbReference type="InterPro" id="IPR014776">
    <property type="entry name" value="4pyrrole_Mease_sub2"/>
</dbReference>
<keyword evidence="2 6" id="KW-0698">rRNA processing</keyword>
<accession>A0A0G1GIE3</accession>
<comment type="catalytic activity">
    <reaction evidence="6">
        <text>cytidine(1402) in 16S rRNA + S-adenosyl-L-methionine = 2'-O-methylcytidine(1402) in 16S rRNA + S-adenosyl-L-homocysteine + H(+)</text>
        <dbReference type="Rhea" id="RHEA:42924"/>
        <dbReference type="Rhea" id="RHEA-COMP:10285"/>
        <dbReference type="Rhea" id="RHEA-COMP:10286"/>
        <dbReference type="ChEBI" id="CHEBI:15378"/>
        <dbReference type="ChEBI" id="CHEBI:57856"/>
        <dbReference type="ChEBI" id="CHEBI:59789"/>
        <dbReference type="ChEBI" id="CHEBI:74495"/>
        <dbReference type="ChEBI" id="CHEBI:82748"/>
        <dbReference type="EC" id="2.1.1.198"/>
    </reaction>
</comment>
<keyword evidence="4 6" id="KW-0808">Transferase</keyword>
<dbReference type="PATRIC" id="fig|1618376.3.peg.723"/>
<dbReference type="Proteomes" id="UP000034069">
    <property type="component" value="Unassembled WGS sequence"/>
</dbReference>
<dbReference type="HAMAP" id="MF_01877">
    <property type="entry name" value="16SrRNA_methyltr_I"/>
    <property type="match status" value="1"/>
</dbReference>
<dbReference type="AlphaFoldDB" id="A0A0G1GIE3"/>
<evidence type="ECO:0000313" key="8">
    <source>
        <dbReference type="EMBL" id="KKT34721.1"/>
    </source>
</evidence>
<evidence type="ECO:0000256" key="2">
    <source>
        <dbReference type="ARBA" id="ARBA00022552"/>
    </source>
</evidence>
<dbReference type="SUPFAM" id="SSF53790">
    <property type="entry name" value="Tetrapyrrole methylase"/>
    <property type="match status" value="1"/>
</dbReference>
<sequence length="232" mass="25634">MKLSVVGLPIGNIEDISLRAIRTIQETGFIVCEDTRVFNSLWMKLTQMGLATKLSATLRFINDFNEERVLLKILNEMSTLDSAVLVSDAGMPLISDPGYKLVKHGLEMGWEVDVVPGPTAESAALAISGLPTDKYIFLGFLPKKPGKKHDLLVSLKNTQEQIKCSGVIYEAPPRLIKLLTEIKDVFGDDVPVFVGFDLTKQSQRVYRGNVVEVLGELSEEKMKGEITVIIGR</sequence>
<evidence type="ECO:0000313" key="9">
    <source>
        <dbReference type="Proteomes" id="UP000034069"/>
    </source>
</evidence>
<dbReference type="InterPro" id="IPR014777">
    <property type="entry name" value="4pyrrole_Mease_sub1"/>
</dbReference>
<dbReference type="InterPro" id="IPR018063">
    <property type="entry name" value="SAM_MeTrfase_RsmI_CS"/>
</dbReference>
<evidence type="ECO:0000256" key="3">
    <source>
        <dbReference type="ARBA" id="ARBA00022603"/>
    </source>
</evidence>
<evidence type="ECO:0000256" key="4">
    <source>
        <dbReference type="ARBA" id="ARBA00022679"/>
    </source>
</evidence>
<dbReference type="NCBIfam" id="TIGR00096">
    <property type="entry name" value="16S rRNA (cytidine(1402)-2'-O)-methyltransferase"/>
    <property type="match status" value="1"/>
</dbReference>
<proteinExistence type="inferred from homology"/>
<evidence type="ECO:0000256" key="5">
    <source>
        <dbReference type="ARBA" id="ARBA00022691"/>
    </source>
</evidence>
<evidence type="ECO:0000259" key="7">
    <source>
        <dbReference type="Pfam" id="PF00590"/>
    </source>
</evidence>
<dbReference type="PIRSF" id="PIRSF005917">
    <property type="entry name" value="MTase_YraL"/>
    <property type="match status" value="1"/>
</dbReference>
<keyword evidence="1 6" id="KW-0963">Cytoplasm</keyword>
<evidence type="ECO:0000256" key="6">
    <source>
        <dbReference type="HAMAP-Rule" id="MF_01877"/>
    </source>
</evidence>
<comment type="caution">
    <text evidence="8">The sequence shown here is derived from an EMBL/GenBank/DDBJ whole genome shotgun (WGS) entry which is preliminary data.</text>
</comment>
<dbReference type="InterPro" id="IPR008189">
    <property type="entry name" value="rRNA_ssu_MeTfrase_I"/>
</dbReference>
<name>A0A0G1GIE3_9BACT</name>
<dbReference type="GO" id="GO:0070677">
    <property type="term" value="F:rRNA (cytosine-2'-O-)-methyltransferase activity"/>
    <property type="evidence" value="ECO:0007669"/>
    <property type="project" value="UniProtKB-UniRule"/>
</dbReference>
<evidence type="ECO:0000256" key="1">
    <source>
        <dbReference type="ARBA" id="ARBA00022490"/>
    </source>
</evidence>
<gene>
    <name evidence="6" type="primary">rsmI</name>
    <name evidence="8" type="ORF">UW23_C0030G0005</name>
</gene>
<comment type="function">
    <text evidence="6">Catalyzes the 2'-O-methylation of the ribose of cytidine 1402 (C1402) in 16S rRNA.</text>
</comment>
<dbReference type="InterPro" id="IPR035996">
    <property type="entry name" value="4pyrrol_Methylase_sf"/>
</dbReference>
<dbReference type="EC" id="2.1.1.198" evidence="6"/>